<dbReference type="Pfam" id="PF08395">
    <property type="entry name" value="7tm_7"/>
    <property type="match status" value="1"/>
</dbReference>
<protein>
    <submittedName>
        <fullName evidence="7">Uncharacterized protein</fullName>
    </submittedName>
</protein>
<comment type="subcellular location">
    <subcellularLocation>
        <location evidence="1">Cell membrane</location>
        <topology evidence="1">Multi-pass membrane protein</topology>
    </subcellularLocation>
</comment>
<reference evidence="7 8" key="1">
    <citation type="submission" date="2019-01" db="EMBL/GenBank/DDBJ databases">
        <authorList>
            <person name="Sayadi A."/>
        </authorList>
    </citation>
    <scope>NUCLEOTIDE SEQUENCE [LARGE SCALE GENOMIC DNA]</scope>
</reference>
<evidence type="ECO:0000256" key="4">
    <source>
        <dbReference type="ARBA" id="ARBA00022989"/>
    </source>
</evidence>
<evidence type="ECO:0000256" key="1">
    <source>
        <dbReference type="ARBA" id="ARBA00004651"/>
    </source>
</evidence>
<proteinExistence type="predicted"/>
<feature type="non-terminal residue" evidence="7">
    <location>
        <position position="185"/>
    </location>
</feature>
<evidence type="ECO:0000256" key="5">
    <source>
        <dbReference type="ARBA" id="ARBA00023136"/>
    </source>
</evidence>
<organism evidence="7 8">
    <name type="scientific">Callosobruchus maculatus</name>
    <name type="common">Southern cowpea weevil</name>
    <name type="synonym">Pulse bruchid</name>
    <dbReference type="NCBI Taxonomy" id="64391"/>
    <lineage>
        <taxon>Eukaryota</taxon>
        <taxon>Metazoa</taxon>
        <taxon>Ecdysozoa</taxon>
        <taxon>Arthropoda</taxon>
        <taxon>Hexapoda</taxon>
        <taxon>Insecta</taxon>
        <taxon>Pterygota</taxon>
        <taxon>Neoptera</taxon>
        <taxon>Endopterygota</taxon>
        <taxon>Coleoptera</taxon>
        <taxon>Polyphaga</taxon>
        <taxon>Cucujiformia</taxon>
        <taxon>Chrysomeloidea</taxon>
        <taxon>Chrysomelidae</taxon>
        <taxon>Bruchinae</taxon>
        <taxon>Bruchini</taxon>
        <taxon>Callosobruchus</taxon>
    </lineage>
</organism>
<evidence type="ECO:0000313" key="7">
    <source>
        <dbReference type="EMBL" id="VEN44776.1"/>
    </source>
</evidence>
<evidence type="ECO:0000256" key="3">
    <source>
        <dbReference type="ARBA" id="ARBA00022692"/>
    </source>
</evidence>
<evidence type="ECO:0000256" key="6">
    <source>
        <dbReference type="SAM" id="Phobius"/>
    </source>
</evidence>
<name>A0A653CAN3_CALMS</name>
<evidence type="ECO:0000313" key="8">
    <source>
        <dbReference type="Proteomes" id="UP000410492"/>
    </source>
</evidence>
<dbReference type="EMBL" id="CAACVG010007313">
    <property type="protein sequence ID" value="VEN44776.1"/>
    <property type="molecule type" value="Genomic_DNA"/>
</dbReference>
<dbReference type="GO" id="GO:0050909">
    <property type="term" value="P:sensory perception of taste"/>
    <property type="evidence" value="ECO:0007669"/>
    <property type="project" value="InterPro"/>
</dbReference>
<keyword evidence="5 6" id="KW-0472">Membrane</keyword>
<keyword evidence="8" id="KW-1185">Reference proteome</keyword>
<feature type="transmembrane region" description="Helical" evidence="6">
    <location>
        <begin position="102"/>
        <end position="121"/>
    </location>
</feature>
<evidence type="ECO:0000256" key="2">
    <source>
        <dbReference type="ARBA" id="ARBA00022475"/>
    </source>
</evidence>
<sequence length="185" mass="21299">MDMLRTQMMALKQGLHEERIAVEKLWRQEVNPYIVLAVYDKIGTVDDILRYFVTVCKGIYAFNRIYGVQVLGICSVILFCVTDQIKIVIYSLTVTAEDADDAVVVKFIYCYNLMVYAFLIVRPSIKMNQAVEEIVSACHKFLGSIPLGTDLVSQRFLVKKIYFLTAQLRYHAPYFTASDMFEISY</sequence>
<keyword evidence="4 6" id="KW-1133">Transmembrane helix</keyword>
<gene>
    <name evidence="7" type="ORF">CALMAC_LOCUS7445</name>
</gene>
<keyword evidence="2" id="KW-1003">Cell membrane</keyword>
<feature type="transmembrane region" description="Helical" evidence="6">
    <location>
        <begin position="70"/>
        <end position="90"/>
    </location>
</feature>
<dbReference type="Proteomes" id="UP000410492">
    <property type="component" value="Unassembled WGS sequence"/>
</dbReference>
<dbReference type="InterPro" id="IPR013604">
    <property type="entry name" value="7TM_chemorcpt"/>
</dbReference>
<keyword evidence="3 6" id="KW-0812">Transmembrane</keyword>
<accession>A0A653CAN3</accession>
<dbReference type="AlphaFoldDB" id="A0A653CAN3"/>
<dbReference type="OrthoDB" id="6727627at2759"/>
<dbReference type="GO" id="GO:0005886">
    <property type="term" value="C:plasma membrane"/>
    <property type="evidence" value="ECO:0007669"/>
    <property type="project" value="UniProtKB-SubCell"/>
</dbReference>